<accession>A0A1B7X8B8</accession>
<dbReference type="Proteomes" id="UP000092093">
    <property type="component" value="Unassembled WGS sequence"/>
</dbReference>
<protein>
    <recommendedName>
        <fullName evidence="2">APS kinase domain-containing protein</fullName>
    </recommendedName>
</protein>
<organism evidence="3 4">
    <name type="scientific">Aphanizomenon flos-aquae WA102</name>
    <dbReference type="NCBI Taxonomy" id="1710896"/>
    <lineage>
        <taxon>Bacteria</taxon>
        <taxon>Bacillati</taxon>
        <taxon>Cyanobacteriota</taxon>
        <taxon>Cyanophyceae</taxon>
        <taxon>Nostocales</taxon>
        <taxon>Aphanizomenonaceae</taxon>
        <taxon>Aphanizomenon</taxon>
    </lineage>
</organism>
<dbReference type="EMBL" id="LJOW01000002">
    <property type="protein sequence ID" value="OBQ45587.1"/>
    <property type="molecule type" value="Genomic_DNA"/>
</dbReference>
<proteinExistence type="predicted"/>
<feature type="domain" description="APS kinase" evidence="2">
    <location>
        <begin position="2"/>
        <end position="85"/>
    </location>
</feature>
<dbReference type="Pfam" id="PF01583">
    <property type="entry name" value="APS_kinase"/>
    <property type="match status" value="1"/>
</dbReference>
<name>A0A1B7X8B8_APHFL</name>
<sequence length="253" mass="28327">MIIQIIGLPGSGKTELAKALKERINAIHLNADEVRATVNSDLGFAPEDRLEQARRMGEMARLISKQGVAPVIVDFVCPTDLTRAAFGKPDILVFMDTIAEGRFEDTNKMFERPTEFDVSFISHNLDAEAKASHIIDKFSLHDWSAPTTLMLGRYQPWHEGHHALYKEAGKRTEQVLLGVRNTYNTSEKDPLTFDQVKGYIAKDDFMDGALVLRLPNITNIVYGRDVGYKIEQVDLGADIHAISATEKRKQMGI</sequence>
<dbReference type="Gene3D" id="3.40.50.620">
    <property type="entry name" value="HUPs"/>
    <property type="match status" value="1"/>
</dbReference>
<dbReference type="InterPro" id="IPR027417">
    <property type="entry name" value="P-loop_NTPase"/>
</dbReference>
<evidence type="ECO:0000259" key="2">
    <source>
        <dbReference type="Pfam" id="PF01583"/>
    </source>
</evidence>
<dbReference type="SUPFAM" id="SSF52374">
    <property type="entry name" value="Nucleotidylyl transferase"/>
    <property type="match status" value="1"/>
</dbReference>
<keyword evidence="1" id="KW-0808">Transferase</keyword>
<dbReference type="SUPFAM" id="SSF52540">
    <property type="entry name" value="P-loop containing nucleoside triphosphate hydrolases"/>
    <property type="match status" value="1"/>
</dbReference>
<evidence type="ECO:0000256" key="1">
    <source>
        <dbReference type="ARBA" id="ARBA00022679"/>
    </source>
</evidence>
<reference evidence="3 4" key="1">
    <citation type="submission" date="2015-09" db="EMBL/GenBank/DDBJ databases">
        <title>Aphanizomenon flos-aquae WA102.</title>
        <authorList>
            <person name="Driscoll C."/>
        </authorList>
    </citation>
    <scope>NUCLEOTIDE SEQUENCE [LARGE SCALE GENOMIC DNA]</scope>
    <source>
        <strain evidence="3">WA102</strain>
    </source>
</reference>
<dbReference type="AlphaFoldDB" id="A0A1B7X8B8"/>
<evidence type="ECO:0000313" key="4">
    <source>
        <dbReference type="Proteomes" id="UP000092093"/>
    </source>
</evidence>
<dbReference type="InterPro" id="IPR014729">
    <property type="entry name" value="Rossmann-like_a/b/a_fold"/>
</dbReference>
<gene>
    <name evidence="3" type="ORF">AN484_01045</name>
</gene>
<dbReference type="InterPro" id="IPR059117">
    <property type="entry name" value="APS_kinase_dom"/>
</dbReference>
<dbReference type="Gene3D" id="3.40.50.300">
    <property type="entry name" value="P-loop containing nucleotide triphosphate hydrolases"/>
    <property type="match status" value="1"/>
</dbReference>
<evidence type="ECO:0000313" key="3">
    <source>
        <dbReference type="EMBL" id="OBQ45587.1"/>
    </source>
</evidence>
<comment type="caution">
    <text evidence="3">The sequence shown here is derived from an EMBL/GenBank/DDBJ whole genome shotgun (WGS) entry which is preliminary data.</text>
</comment>